<accession>A0A0U1KZZ3</accession>
<protein>
    <submittedName>
        <fullName evidence="1">Uncharacterized protein</fullName>
    </submittedName>
</protein>
<evidence type="ECO:0000313" key="1">
    <source>
        <dbReference type="EMBL" id="CQR72976.1"/>
    </source>
</evidence>
<dbReference type="EMBL" id="CTRP01000012">
    <property type="protein sequence ID" value="CQR72976.1"/>
    <property type="molecule type" value="Genomic_DNA"/>
</dbReference>
<sequence>MKTKIKYSHGKGFSKNLSSVTIVAGARTSPEIQKNIKKAHPERQSNGQAHQIF</sequence>
<evidence type="ECO:0000313" key="2">
    <source>
        <dbReference type="Proteomes" id="UP000049855"/>
    </source>
</evidence>
<name>A0A0U1KZZ3_9FIRM</name>
<gene>
    <name evidence="1" type="ORF">SpAn4DRAFT_2208</name>
</gene>
<reference evidence="2" key="1">
    <citation type="submission" date="2015-03" db="EMBL/GenBank/DDBJ databases">
        <authorList>
            <person name="Nijsse Bart"/>
        </authorList>
    </citation>
    <scope>NUCLEOTIDE SEQUENCE [LARGE SCALE GENOMIC DNA]</scope>
</reference>
<proteinExistence type="predicted"/>
<dbReference type="AlphaFoldDB" id="A0A0U1KZZ3"/>
<keyword evidence="2" id="KW-1185">Reference proteome</keyword>
<dbReference type="Proteomes" id="UP000049855">
    <property type="component" value="Unassembled WGS sequence"/>
</dbReference>
<organism evidence="1 2">
    <name type="scientific">Sporomusa ovata</name>
    <dbReference type="NCBI Taxonomy" id="2378"/>
    <lineage>
        <taxon>Bacteria</taxon>
        <taxon>Bacillati</taxon>
        <taxon>Bacillota</taxon>
        <taxon>Negativicutes</taxon>
        <taxon>Selenomonadales</taxon>
        <taxon>Sporomusaceae</taxon>
        <taxon>Sporomusa</taxon>
    </lineage>
</organism>
<dbReference type="RefSeq" id="WP_021167789.1">
    <property type="nucleotide sequence ID" value="NZ_CTRP01000012.1"/>
</dbReference>